<dbReference type="EMBL" id="VJEZ01000011">
    <property type="protein sequence ID" value="MWZ40495.1"/>
    <property type="molecule type" value="Genomic_DNA"/>
</dbReference>
<dbReference type="AlphaFoldDB" id="A0A6I4RW59"/>
<organism evidence="1 2">
    <name type="scientific">Francisella tularensis</name>
    <dbReference type="NCBI Taxonomy" id="263"/>
    <lineage>
        <taxon>Bacteria</taxon>
        <taxon>Pseudomonadati</taxon>
        <taxon>Pseudomonadota</taxon>
        <taxon>Gammaproteobacteria</taxon>
        <taxon>Thiotrichales</taxon>
        <taxon>Francisellaceae</taxon>
        <taxon>Francisella</taxon>
    </lineage>
</organism>
<name>A0A6I4RW59_FRATU</name>
<gene>
    <name evidence="1" type="ORF">FNC33_08100</name>
</gene>
<evidence type="ECO:0000313" key="2">
    <source>
        <dbReference type="Proteomes" id="UP000469081"/>
    </source>
</evidence>
<comment type="caution">
    <text evidence="1">The sequence shown here is derived from an EMBL/GenBank/DDBJ whole genome shotgun (WGS) entry which is preliminary data.</text>
</comment>
<sequence>MVRYLELILLNSICRIKLNQWFDGLSMLYGFQSDKKVSYFSNK</sequence>
<proteinExistence type="predicted"/>
<dbReference type="Proteomes" id="UP000469081">
    <property type="component" value="Unassembled WGS sequence"/>
</dbReference>
<accession>A0A6I4RW59</accession>
<evidence type="ECO:0000313" key="1">
    <source>
        <dbReference type="EMBL" id="MWZ40495.1"/>
    </source>
</evidence>
<protein>
    <submittedName>
        <fullName evidence="1">Carotenoid oxygenase family protein</fullName>
    </submittedName>
</protein>
<reference evidence="1 2" key="1">
    <citation type="submission" date="2019-06" db="EMBL/GenBank/DDBJ databases">
        <title>Phylogeography and genetic diversity of Francisella tularensis subsp. holarctica in France (1947-2018).</title>
        <authorList>
            <person name="Kevin M."/>
            <person name="Madani N."/>
            <person name="Maurin M."/>
        </authorList>
    </citation>
    <scope>NUCLEOTIDE SEQUENCE [LARGE SCALE GENOMIC DNA]</scope>
    <source>
        <strain evidence="1 2">ATCC 15482</strain>
    </source>
</reference>